<gene>
    <name evidence="1" type="ORF">MLD38_038902</name>
</gene>
<proteinExistence type="predicted"/>
<sequence length="109" mass="12276">MVLHLAVAAKLNLSIALRGTILSPTCLLVCFLVKLSLSTSWFQQTFDDTSHGFHLFFFQLSRIVFGPDNDPHSPGRWQRAARLLRQRVGTRSAVEEDVGTYHFLSMTAL</sequence>
<name>A0ACB9L154_9MYRT</name>
<dbReference type="Proteomes" id="UP001057402">
    <property type="component" value="Chromosome 12"/>
</dbReference>
<dbReference type="EMBL" id="CM042891">
    <property type="protein sequence ID" value="KAI4303249.1"/>
    <property type="molecule type" value="Genomic_DNA"/>
</dbReference>
<accession>A0ACB9L154</accession>
<keyword evidence="2" id="KW-1185">Reference proteome</keyword>
<protein>
    <submittedName>
        <fullName evidence="1">Uncharacterized protein</fullName>
    </submittedName>
</protein>
<reference evidence="2" key="1">
    <citation type="journal article" date="2023" name="Front. Plant Sci.">
        <title>Chromosomal-level genome assembly of Melastoma candidum provides insights into trichome evolution.</title>
        <authorList>
            <person name="Zhong Y."/>
            <person name="Wu W."/>
            <person name="Sun C."/>
            <person name="Zou P."/>
            <person name="Liu Y."/>
            <person name="Dai S."/>
            <person name="Zhou R."/>
        </authorList>
    </citation>
    <scope>NUCLEOTIDE SEQUENCE [LARGE SCALE GENOMIC DNA]</scope>
</reference>
<comment type="caution">
    <text evidence="1">The sequence shown here is derived from an EMBL/GenBank/DDBJ whole genome shotgun (WGS) entry which is preliminary data.</text>
</comment>
<evidence type="ECO:0000313" key="2">
    <source>
        <dbReference type="Proteomes" id="UP001057402"/>
    </source>
</evidence>
<evidence type="ECO:0000313" key="1">
    <source>
        <dbReference type="EMBL" id="KAI4303249.1"/>
    </source>
</evidence>
<organism evidence="1 2">
    <name type="scientific">Melastoma candidum</name>
    <dbReference type="NCBI Taxonomy" id="119954"/>
    <lineage>
        <taxon>Eukaryota</taxon>
        <taxon>Viridiplantae</taxon>
        <taxon>Streptophyta</taxon>
        <taxon>Embryophyta</taxon>
        <taxon>Tracheophyta</taxon>
        <taxon>Spermatophyta</taxon>
        <taxon>Magnoliopsida</taxon>
        <taxon>eudicotyledons</taxon>
        <taxon>Gunneridae</taxon>
        <taxon>Pentapetalae</taxon>
        <taxon>rosids</taxon>
        <taxon>malvids</taxon>
        <taxon>Myrtales</taxon>
        <taxon>Melastomataceae</taxon>
        <taxon>Melastomatoideae</taxon>
        <taxon>Melastomateae</taxon>
        <taxon>Melastoma</taxon>
    </lineage>
</organism>